<organism evidence="2 3">
    <name type="scientific">Lasallia pustulata</name>
    <dbReference type="NCBI Taxonomy" id="136370"/>
    <lineage>
        <taxon>Eukaryota</taxon>
        <taxon>Fungi</taxon>
        <taxon>Dikarya</taxon>
        <taxon>Ascomycota</taxon>
        <taxon>Pezizomycotina</taxon>
        <taxon>Lecanoromycetes</taxon>
        <taxon>OSLEUM clade</taxon>
        <taxon>Umbilicariomycetidae</taxon>
        <taxon>Umbilicariales</taxon>
        <taxon>Umbilicariaceae</taxon>
        <taxon>Lasallia</taxon>
    </lineage>
</organism>
<proteinExistence type="predicted"/>
<feature type="compositionally biased region" description="Polar residues" evidence="1">
    <location>
        <begin position="133"/>
        <end position="147"/>
    </location>
</feature>
<dbReference type="SUPFAM" id="SSF53474">
    <property type="entry name" value="alpha/beta-Hydrolases"/>
    <property type="match status" value="1"/>
</dbReference>
<dbReference type="OrthoDB" id="10260961at2759"/>
<dbReference type="PANTHER" id="PTHR42103:SF2">
    <property type="entry name" value="AB HYDROLASE-1 DOMAIN-CONTAINING PROTEIN"/>
    <property type="match status" value="1"/>
</dbReference>
<dbReference type="Proteomes" id="UP000324767">
    <property type="component" value="Unassembled WGS sequence"/>
</dbReference>
<dbReference type="InterPro" id="IPR029058">
    <property type="entry name" value="AB_hydrolase_fold"/>
</dbReference>
<evidence type="ECO:0000313" key="2">
    <source>
        <dbReference type="EMBL" id="KAA6407509.1"/>
    </source>
</evidence>
<gene>
    <name evidence="2" type="ORF">FRX48_08752</name>
</gene>
<evidence type="ECO:0000313" key="3">
    <source>
        <dbReference type="Proteomes" id="UP000324767"/>
    </source>
</evidence>
<evidence type="ECO:0008006" key="4">
    <source>
        <dbReference type="Google" id="ProtNLM"/>
    </source>
</evidence>
<sequence length="428" mass="47690">MLPTPTFNFTIPSIHDDITLQCRIYHPLRFLHNGAVGQPGWRKKGAIIAHPYAPLGGCYDDPVVRAAAIEILKKGFVVGTFNFRGAGDSKGRTSWTARPELSDYISFARCFIDYLNHLDPPTPFPALEHSRSQSDTTLSPIQSSVNVPTDRFDAPNSSMVLILGGYSYGSMICTHLPTTETIVQRFASVAKGSAEAEIRLRSLHLSTQWNKEARLMNETRRGRSLRIPGSLQDPSRSISMGGDESEPGTRRPSRESKRSLDHIRRSMDRSKKRLGIGNHSSTEIIMSPSLEGRTGPELTTPTTYYLLISPLLPPVSMFATMFSKLKRHQRASLEDSAVANTHVKDKLTSCATFAIYGDKDFFTSPKKLRKWAEHLAGAAESRFRFREIGGAGHFWHEPGVEGQMRSAIRDWTQDILECSRSCPPDVKS</sequence>
<feature type="region of interest" description="Disordered" evidence="1">
    <location>
        <begin position="216"/>
        <end position="269"/>
    </location>
</feature>
<dbReference type="AlphaFoldDB" id="A0A5M8PDU5"/>
<protein>
    <recommendedName>
        <fullName evidence="4">Alpha/Beta hydrolase fold</fullName>
    </recommendedName>
</protein>
<evidence type="ECO:0000256" key="1">
    <source>
        <dbReference type="SAM" id="MobiDB-lite"/>
    </source>
</evidence>
<name>A0A5M8PDU5_9LECA</name>
<feature type="compositionally biased region" description="Basic and acidic residues" evidence="1">
    <location>
        <begin position="247"/>
        <end position="269"/>
    </location>
</feature>
<dbReference type="Gene3D" id="3.40.50.1820">
    <property type="entry name" value="alpha/beta hydrolase"/>
    <property type="match status" value="1"/>
</dbReference>
<dbReference type="PANTHER" id="PTHR42103">
    <property type="entry name" value="ALPHA/BETA-HYDROLASES SUPERFAMILY PROTEIN"/>
    <property type="match status" value="1"/>
</dbReference>
<reference evidence="2 3" key="1">
    <citation type="submission" date="2019-09" db="EMBL/GenBank/DDBJ databases">
        <title>The hologenome of the rock-dwelling lichen Lasallia pustulata.</title>
        <authorList>
            <person name="Greshake Tzovaras B."/>
            <person name="Segers F."/>
            <person name="Bicker A."/>
            <person name="Dal Grande F."/>
            <person name="Otte J."/>
            <person name="Hankeln T."/>
            <person name="Schmitt I."/>
            <person name="Ebersberger I."/>
        </authorList>
    </citation>
    <scope>NUCLEOTIDE SEQUENCE [LARGE SCALE GENOMIC DNA]</scope>
    <source>
        <strain evidence="2">A1-1</strain>
    </source>
</reference>
<dbReference type="EMBL" id="VXIT01000017">
    <property type="protein sequence ID" value="KAA6407509.1"/>
    <property type="molecule type" value="Genomic_DNA"/>
</dbReference>
<feature type="region of interest" description="Disordered" evidence="1">
    <location>
        <begin position="125"/>
        <end position="149"/>
    </location>
</feature>
<accession>A0A5M8PDU5</accession>
<comment type="caution">
    <text evidence="2">The sequence shown here is derived from an EMBL/GenBank/DDBJ whole genome shotgun (WGS) entry which is preliminary data.</text>
</comment>